<dbReference type="GO" id="GO:0005737">
    <property type="term" value="C:cytoplasm"/>
    <property type="evidence" value="ECO:0007669"/>
    <property type="project" value="TreeGrafter"/>
</dbReference>
<accession>A0A7M5V5I7</accession>
<keyword evidence="4" id="KW-0597">Phosphoprotein</keyword>
<dbReference type="Proteomes" id="UP000594262">
    <property type="component" value="Unplaced"/>
</dbReference>
<dbReference type="FunFam" id="3.30.200.20:FF:000007">
    <property type="entry name" value="Cyclin-dependent kinase 14, putative"/>
    <property type="match status" value="1"/>
</dbReference>
<dbReference type="InterPro" id="IPR008271">
    <property type="entry name" value="Ser/Thr_kinase_AS"/>
</dbReference>
<dbReference type="PANTHER" id="PTHR24056:SF246">
    <property type="entry name" value="ECDYSONE-INDUCED PROTEIN 63E, ISOFORM N"/>
    <property type="match status" value="1"/>
</dbReference>
<feature type="domain" description="Protein kinase" evidence="14">
    <location>
        <begin position="165"/>
        <end position="446"/>
    </location>
</feature>
<keyword evidence="8 11" id="KW-0067">ATP-binding</keyword>
<evidence type="ECO:0000256" key="8">
    <source>
        <dbReference type="ARBA" id="ARBA00022840"/>
    </source>
</evidence>
<feature type="region of interest" description="Disordered" evidence="13">
    <location>
        <begin position="32"/>
        <end position="103"/>
    </location>
</feature>
<keyword evidence="7" id="KW-0418">Kinase</keyword>
<dbReference type="GO" id="GO:0004693">
    <property type="term" value="F:cyclin-dependent protein serine/threonine kinase activity"/>
    <property type="evidence" value="ECO:0007669"/>
    <property type="project" value="UniProtKB-EC"/>
</dbReference>
<sequence length="495" mass="56130">MKRLKRALSLTKSAPRIEESIAEIDEHSIKDSFLDPLNESPNGGIQFKTPTSCNGNNNKSNSTNNVNDKSATRTHSVASNDSGHGSGNELDNHKTSPVKYRQRKPFDKQTFEMRKKRMSLPANLNFMPEMLERQGQNPTSPFAGMSRRERRVSLSELGYGKMSSYTKLDKLGEGTYATVFKGKSRLTDAIVALKEIRLEHEEGAPCTAIREVSLLKDLKHNNIVTLHDIIHTPKSLTLVFEYLERDLKSYMDDCGGIISLNNVKIFLFQLLRGLSYCHKRKILHRDLKPQNLLINEKGELKLADFGLARAKSVPTKTYSNEVVTLWYRPPDVLLGSTEYRACIDMWGVGCIFFEMVSGRPMFPGSTAENELTLIFKMLGTPSERNWPGINQNQSFIEGNYPNYRPEKLHNHVPRIEIDGLDLLKKFVDYIPDKRITASTGMNHAYFQSLGRTVFALKDTDSIFTATELQLSKDPGFRASRPDTKGMNRRRLSVLF</sequence>
<evidence type="ECO:0000256" key="2">
    <source>
        <dbReference type="ARBA" id="ARBA00012425"/>
    </source>
</evidence>
<dbReference type="PROSITE" id="PS50011">
    <property type="entry name" value="PROTEIN_KINASE_DOM"/>
    <property type="match status" value="1"/>
</dbReference>
<dbReference type="PROSITE" id="PS00108">
    <property type="entry name" value="PROTEIN_KINASE_ST"/>
    <property type="match status" value="1"/>
</dbReference>
<evidence type="ECO:0000256" key="11">
    <source>
        <dbReference type="PROSITE-ProRule" id="PRU10141"/>
    </source>
</evidence>
<evidence type="ECO:0000256" key="3">
    <source>
        <dbReference type="ARBA" id="ARBA00022527"/>
    </source>
</evidence>
<name>A0A7M5V5I7_9CNID</name>
<dbReference type="Pfam" id="PF00069">
    <property type="entry name" value="Pkinase"/>
    <property type="match status" value="1"/>
</dbReference>
<dbReference type="RefSeq" id="XP_066929158.1">
    <property type="nucleotide sequence ID" value="XM_067073057.1"/>
</dbReference>
<dbReference type="Gene3D" id="1.10.510.10">
    <property type="entry name" value="Transferase(Phosphotransferase) domain 1"/>
    <property type="match status" value="1"/>
</dbReference>
<dbReference type="Gene3D" id="3.30.200.20">
    <property type="entry name" value="Phosphorylase Kinase, domain 1"/>
    <property type="match status" value="1"/>
</dbReference>
<evidence type="ECO:0000313" key="16">
    <source>
        <dbReference type="Proteomes" id="UP000594262"/>
    </source>
</evidence>
<feature type="compositionally biased region" description="Polar residues" evidence="13">
    <location>
        <begin position="39"/>
        <end position="51"/>
    </location>
</feature>
<comment type="catalytic activity">
    <reaction evidence="10">
        <text>L-seryl-[protein] + ATP = O-phospho-L-seryl-[protein] + ADP + H(+)</text>
        <dbReference type="Rhea" id="RHEA:17989"/>
        <dbReference type="Rhea" id="RHEA-COMP:9863"/>
        <dbReference type="Rhea" id="RHEA-COMP:11604"/>
        <dbReference type="ChEBI" id="CHEBI:15378"/>
        <dbReference type="ChEBI" id="CHEBI:29999"/>
        <dbReference type="ChEBI" id="CHEBI:30616"/>
        <dbReference type="ChEBI" id="CHEBI:83421"/>
        <dbReference type="ChEBI" id="CHEBI:456216"/>
        <dbReference type="EC" id="2.7.11.22"/>
    </reaction>
</comment>
<dbReference type="InterPro" id="IPR011009">
    <property type="entry name" value="Kinase-like_dom_sf"/>
</dbReference>
<protein>
    <recommendedName>
        <fullName evidence="2">cyclin-dependent kinase</fullName>
        <ecNumber evidence="2">2.7.11.22</ecNumber>
    </recommendedName>
</protein>
<dbReference type="InterPro" id="IPR050108">
    <property type="entry name" value="CDK"/>
</dbReference>
<evidence type="ECO:0000256" key="13">
    <source>
        <dbReference type="SAM" id="MobiDB-lite"/>
    </source>
</evidence>
<keyword evidence="5" id="KW-0808">Transferase</keyword>
<dbReference type="GO" id="GO:0005524">
    <property type="term" value="F:ATP binding"/>
    <property type="evidence" value="ECO:0007669"/>
    <property type="project" value="UniProtKB-UniRule"/>
</dbReference>
<feature type="compositionally biased region" description="Polar residues" evidence="13">
    <location>
        <begin position="73"/>
        <end position="83"/>
    </location>
</feature>
<keyword evidence="16" id="KW-1185">Reference proteome</keyword>
<evidence type="ECO:0000256" key="6">
    <source>
        <dbReference type="ARBA" id="ARBA00022741"/>
    </source>
</evidence>
<proteinExistence type="inferred from homology"/>
<evidence type="ECO:0000256" key="7">
    <source>
        <dbReference type="ARBA" id="ARBA00022777"/>
    </source>
</evidence>
<evidence type="ECO:0000256" key="5">
    <source>
        <dbReference type="ARBA" id="ARBA00022679"/>
    </source>
</evidence>
<evidence type="ECO:0000256" key="12">
    <source>
        <dbReference type="RuleBase" id="RU000304"/>
    </source>
</evidence>
<evidence type="ECO:0000256" key="4">
    <source>
        <dbReference type="ARBA" id="ARBA00022553"/>
    </source>
</evidence>
<dbReference type="GO" id="GO:0005634">
    <property type="term" value="C:nucleus"/>
    <property type="evidence" value="ECO:0007669"/>
    <property type="project" value="TreeGrafter"/>
</dbReference>
<dbReference type="FunFam" id="1.10.510.10:FF:000061">
    <property type="entry name" value="Putative cyclin-dependent kinase 17"/>
    <property type="match status" value="1"/>
</dbReference>
<dbReference type="GeneID" id="136816739"/>
<dbReference type="SMART" id="SM00220">
    <property type="entry name" value="S_TKc"/>
    <property type="match status" value="1"/>
</dbReference>
<dbReference type="PROSITE" id="PS00107">
    <property type="entry name" value="PROTEIN_KINASE_ATP"/>
    <property type="match status" value="1"/>
</dbReference>
<feature type="compositionally biased region" description="Low complexity" evidence="13">
    <location>
        <begin position="52"/>
        <end position="67"/>
    </location>
</feature>
<dbReference type="AlphaFoldDB" id="A0A7M5V5I7"/>
<evidence type="ECO:0000256" key="1">
    <source>
        <dbReference type="ARBA" id="ARBA00006485"/>
    </source>
</evidence>
<dbReference type="InterPro" id="IPR000719">
    <property type="entry name" value="Prot_kinase_dom"/>
</dbReference>
<dbReference type="SUPFAM" id="SSF56112">
    <property type="entry name" value="Protein kinase-like (PK-like)"/>
    <property type="match status" value="1"/>
</dbReference>
<evidence type="ECO:0000256" key="9">
    <source>
        <dbReference type="ARBA" id="ARBA00047811"/>
    </source>
</evidence>
<keyword evidence="3 12" id="KW-0723">Serine/threonine-protein kinase</keyword>
<feature type="binding site" evidence="11">
    <location>
        <position position="194"/>
    </location>
    <ligand>
        <name>ATP</name>
        <dbReference type="ChEBI" id="CHEBI:30616"/>
    </ligand>
</feature>
<dbReference type="EnsemblMetazoa" id="CLYHEMT011752.1">
    <property type="protein sequence ID" value="CLYHEMP011752.1"/>
    <property type="gene ID" value="CLYHEMG011752"/>
</dbReference>
<reference evidence="15" key="1">
    <citation type="submission" date="2021-01" db="UniProtKB">
        <authorList>
            <consortium name="EnsemblMetazoa"/>
        </authorList>
    </citation>
    <scope>IDENTIFICATION</scope>
</reference>
<dbReference type="EC" id="2.7.11.22" evidence="2"/>
<evidence type="ECO:0000259" key="14">
    <source>
        <dbReference type="PROSITE" id="PS50011"/>
    </source>
</evidence>
<evidence type="ECO:0000256" key="10">
    <source>
        <dbReference type="ARBA" id="ARBA00048367"/>
    </source>
</evidence>
<keyword evidence="6 11" id="KW-0547">Nucleotide-binding</keyword>
<comment type="catalytic activity">
    <reaction evidence="9">
        <text>L-threonyl-[protein] + ATP = O-phospho-L-threonyl-[protein] + ADP + H(+)</text>
        <dbReference type="Rhea" id="RHEA:46608"/>
        <dbReference type="Rhea" id="RHEA-COMP:11060"/>
        <dbReference type="Rhea" id="RHEA-COMP:11605"/>
        <dbReference type="ChEBI" id="CHEBI:15378"/>
        <dbReference type="ChEBI" id="CHEBI:30013"/>
        <dbReference type="ChEBI" id="CHEBI:30616"/>
        <dbReference type="ChEBI" id="CHEBI:61977"/>
        <dbReference type="ChEBI" id="CHEBI:456216"/>
        <dbReference type="EC" id="2.7.11.22"/>
    </reaction>
</comment>
<dbReference type="OrthoDB" id="1732493at2759"/>
<evidence type="ECO:0000313" key="15">
    <source>
        <dbReference type="EnsemblMetazoa" id="CLYHEMP011752.1"/>
    </source>
</evidence>
<organism evidence="15 16">
    <name type="scientific">Clytia hemisphaerica</name>
    <dbReference type="NCBI Taxonomy" id="252671"/>
    <lineage>
        <taxon>Eukaryota</taxon>
        <taxon>Metazoa</taxon>
        <taxon>Cnidaria</taxon>
        <taxon>Hydrozoa</taxon>
        <taxon>Hydroidolina</taxon>
        <taxon>Leptothecata</taxon>
        <taxon>Obeliida</taxon>
        <taxon>Clytiidae</taxon>
        <taxon>Clytia</taxon>
    </lineage>
</organism>
<comment type="similarity">
    <text evidence="1">Belongs to the protein kinase superfamily. CMGC Ser/Thr protein kinase family. CDC2/CDKX subfamily.</text>
</comment>
<dbReference type="PANTHER" id="PTHR24056">
    <property type="entry name" value="CELL DIVISION PROTEIN KINASE"/>
    <property type="match status" value="1"/>
</dbReference>
<dbReference type="InterPro" id="IPR017441">
    <property type="entry name" value="Protein_kinase_ATP_BS"/>
</dbReference>